<accession>A0A131Y5R4</accession>
<sequence length="129" mass="14739">MAHLMVSFHLSTVCYQVGSLFTFFFFVLSSNLDIKSSTPCGLSDVSKCHAERSPTLLPTTRFSPERYVGQLSGASNKGWFAHLRLLTTEFVKSSCDLSRRENTPWETCEFHIFHTFFAHHSFFIGTKNF</sequence>
<reference evidence="2" key="1">
    <citation type="submission" date="2016-02" db="EMBL/GenBank/DDBJ databases">
        <title>RNAseq analyses of the midgut from blood- or serum-fed Ixodes ricinus ticks.</title>
        <authorList>
            <person name="Perner J."/>
            <person name="Provaznik J."/>
            <person name="Schrenkova J."/>
            <person name="Urbanova V."/>
            <person name="Ribeiro J.M."/>
            <person name="Kopacek P."/>
        </authorList>
    </citation>
    <scope>NUCLEOTIDE SEQUENCE</scope>
    <source>
        <tissue evidence="2">Gut</tissue>
    </source>
</reference>
<protein>
    <submittedName>
        <fullName evidence="2">Uncharacterized protein</fullName>
    </submittedName>
</protein>
<dbReference type="AlphaFoldDB" id="A0A131Y5R4"/>
<proteinExistence type="evidence at transcript level"/>
<keyword evidence="1" id="KW-1133">Transmembrane helix</keyword>
<feature type="transmembrane region" description="Helical" evidence="1">
    <location>
        <begin position="6"/>
        <end position="28"/>
    </location>
</feature>
<name>A0A131Y5R4_IXORI</name>
<evidence type="ECO:0000313" key="2">
    <source>
        <dbReference type="EMBL" id="JAP74804.1"/>
    </source>
</evidence>
<keyword evidence="1" id="KW-0472">Membrane</keyword>
<evidence type="ECO:0000256" key="1">
    <source>
        <dbReference type="SAM" id="Phobius"/>
    </source>
</evidence>
<organism evidence="2">
    <name type="scientific">Ixodes ricinus</name>
    <name type="common">Common tick</name>
    <name type="synonym">Acarus ricinus</name>
    <dbReference type="NCBI Taxonomy" id="34613"/>
    <lineage>
        <taxon>Eukaryota</taxon>
        <taxon>Metazoa</taxon>
        <taxon>Ecdysozoa</taxon>
        <taxon>Arthropoda</taxon>
        <taxon>Chelicerata</taxon>
        <taxon>Arachnida</taxon>
        <taxon>Acari</taxon>
        <taxon>Parasitiformes</taxon>
        <taxon>Ixodida</taxon>
        <taxon>Ixodoidea</taxon>
        <taxon>Ixodidae</taxon>
        <taxon>Ixodinae</taxon>
        <taxon>Ixodes</taxon>
    </lineage>
</organism>
<keyword evidence="1" id="KW-0812">Transmembrane</keyword>
<dbReference type="EMBL" id="GEFM01000992">
    <property type="protein sequence ID" value="JAP74804.1"/>
    <property type="molecule type" value="mRNA"/>
</dbReference>